<name>A0A939SUP1_SERMA</name>
<comment type="caution">
    <text evidence="1">The sequence shown here is derived from an EMBL/GenBank/DDBJ whole genome shotgun (WGS) entry which is preliminary data.</text>
</comment>
<evidence type="ECO:0000313" key="1">
    <source>
        <dbReference type="EMBL" id="MBO2006940.1"/>
    </source>
</evidence>
<dbReference type="Pfam" id="PF23793">
    <property type="entry name" value="LysC"/>
    <property type="match status" value="1"/>
</dbReference>
<proteinExistence type="predicted"/>
<dbReference type="EMBL" id="JAGETR010000074">
    <property type="protein sequence ID" value="MBO2006940.1"/>
    <property type="molecule type" value="Genomic_DNA"/>
</dbReference>
<organism evidence="1">
    <name type="scientific">Serratia marcescens</name>
    <dbReference type="NCBI Taxonomy" id="615"/>
    <lineage>
        <taxon>Bacteria</taxon>
        <taxon>Pseudomonadati</taxon>
        <taxon>Pseudomonadota</taxon>
        <taxon>Gammaproteobacteria</taxon>
        <taxon>Enterobacterales</taxon>
        <taxon>Yersiniaceae</taxon>
        <taxon>Serratia</taxon>
    </lineage>
</organism>
<sequence>MSAPIPASRPATNGDLSADIRQLENALAACAVQVDDKKHCQEQHDVKNRNSSALS</sequence>
<gene>
    <name evidence="1" type="ORF">J4732_12500</name>
</gene>
<dbReference type="NCBIfam" id="NF038368">
    <property type="entry name" value="P2_Rz1"/>
    <property type="match status" value="1"/>
</dbReference>
<accession>A0A939SUP1</accession>
<dbReference type="AlphaFoldDB" id="A0A939SUP1"/>
<dbReference type="InterPro" id="IPR058979">
    <property type="entry name" value="LysC-like"/>
</dbReference>
<protein>
    <submittedName>
        <fullName evidence="1">Phage lysis protein</fullName>
    </submittedName>
</protein>
<reference evidence="1" key="1">
    <citation type="submission" date="2021-03" db="EMBL/GenBank/DDBJ databases">
        <title>Molecular epidemiology and mechanisms of colistin and carbapenem resistance in Enterobacteriaceae from clinical isolates, the environment and porcine samples in Pretoria, South Africa.</title>
        <authorList>
            <person name="Bogoshi D."/>
            <person name="Mbelle N.M."/>
            <person name="Naidoo V."/>
            <person name="Osei Sekyere J."/>
        </authorList>
    </citation>
    <scope>NUCLEOTIDE SEQUENCE</scope>
    <source>
        <strain evidence="1">C080</strain>
    </source>
</reference>
<dbReference type="InterPro" id="IPR047737">
    <property type="entry name" value="LysC"/>
</dbReference>